<evidence type="ECO:0000313" key="1">
    <source>
        <dbReference type="EMBL" id="MED6209231.1"/>
    </source>
</evidence>
<accession>A0ABU6YIG2</accession>
<evidence type="ECO:0000313" key="2">
    <source>
        <dbReference type="Proteomes" id="UP001341840"/>
    </source>
</evidence>
<organism evidence="1 2">
    <name type="scientific">Stylosanthes scabra</name>
    <dbReference type="NCBI Taxonomy" id="79078"/>
    <lineage>
        <taxon>Eukaryota</taxon>
        <taxon>Viridiplantae</taxon>
        <taxon>Streptophyta</taxon>
        <taxon>Embryophyta</taxon>
        <taxon>Tracheophyta</taxon>
        <taxon>Spermatophyta</taxon>
        <taxon>Magnoliopsida</taxon>
        <taxon>eudicotyledons</taxon>
        <taxon>Gunneridae</taxon>
        <taxon>Pentapetalae</taxon>
        <taxon>rosids</taxon>
        <taxon>fabids</taxon>
        <taxon>Fabales</taxon>
        <taxon>Fabaceae</taxon>
        <taxon>Papilionoideae</taxon>
        <taxon>50 kb inversion clade</taxon>
        <taxon>dalbergioids sensu lato</taxon>
        <taxon>Dalbergieae</taxon>
        <taxon>Pterocarpus clade</taxon>
        <taxon>Stylosanthes</taxon>
    </lineage>
</organism>
<dbReference type="Proteomes" id="UP001341840">
    <property type="component" value="Unassembled WGS sequence"/>
</dbReference>
<comment type="caution">
    <text evidence="1">The sequence shown here is derived from an EMBL/GenBank/DDBJ whole genome shotgun (WGS) entry which is preliminary data.</text>
</comment>
<keyword evidence="2" id="KW-1185">Reference proteome</keyword>
<gene>
    <name evidence="1" type="ORF">PIB30_052709</name>
</gene>
<dbReference type="EMBL" id="JASCZI010242040">
    <property type="protein sequence ID" value="MED6209231.1"/>
    <property type="molecule type" value="Genomic_DNA"/>
</dbReference>
<proteinExistence type="predicted"/>
<reference evidence="1 2" key="1">
    <citation type="journal article" date="2023" name="Plants (Basel)">
        <title>Bridging the Gap: Combining Genomics and Transcriptomics Approaches to Understand Stylosanthes scabra, an Orphan Legume from the Brazilian Caatinga.</title>
        <authorList>
            <person name="Ferreira-Neto J.R.C."/>
            <person name="da Silva M.D."/>
            <person name="Binneck E."/>
            <person name="de Melo N.F."/>
            <person name="da Silva R.H."/>
            <person name="de Melo A.L.T.M."/>
            <person name="Pandolfi V."/>
            <person name="Bustamante F.O."/>
            <person name="Brasileiro-Vidal A.C."/>
            <person name="Benko-Iseppon A.M."/>
        </authorList>
    </citation>
    <scope>NUCLEOTIDE SEQUENCE [LARGE SCALE GENOMIC DNA]</scope>
    <source>
        <tissue evidence="1">Leaves</tissue>
    </source>
</reference>
<protein>
    <submittedName>
        <fullName evidence="1">Uncharacterized protein</fullName>
    </submittedName>
</protein>
<sequence>MHNGDIVGFGCAIRDNNGDCNAGALVLFRLQVFLKGSCLRFTKPGECAYLQDSKYITLALESGAKSDSENC</sequence>
<name>A0ABU6YIG2_9FABA</name>